<dbReference type="Gene3D" id="1.10.443.10">
    <property type="entry name" value="Intergrase catalytic core"/>
    <property type="match status" value="1"/>
</dbReference>
<dbReference type="GO" id="GO:0003677">
    <property type="term" value="F:DNA binding"/>
    <property type="evidence" value="ECO:0007669"/>
    <property type="project" value="InterPro"/>
</dbReference>
<dbReference type="CDD" id="cd00397">
    <property type="entry name" value="DNA_BRE_C"/>
    <property type="match status" value="1"/>
</dbReference>
<feature type="domain" description="Tyr recombinase" evidence="2">
    <location>
        <begin position="189"/>
        <end position="387"/>
    </location>
</feature>
<dbReference type="GO" id="GO:0015074">
    <property type="term" value="P:DNA integration"/>
    <property type="evidence" value="ECO:0007669"/>
    <property type="project" value="InterPro"/>
</dbReference>
<evidence type="ECO:0000259" key="2">
    <source>
        <dbReference type="PROSITE" id="PS51898"/>
    </source>
</evidence>
<dbReference type="EMBL" id="QQBB01000007">
    <property type="protein sequence ID" value="RDI57234.1"/>
    <property type="molecule type" value="Genomic_DNA"/>
</dbReference>
<organism evidence="3 4">
    <name type="scientific">Microvirga subterranea</name>
    <dbReference type="NCBI Taxonomy" id="186651"/>
    <lineage>
        <taxon>Bacteria</taxon>
        <taxon>Pseudomonadati</taxon>
        <taxon>Pseudomonadota</taxon>
        <taxon>Alphaproteobacteria</taxon>
        <taxon>Hyphomicrobiales</taxon>
        <taxon>Methylobacteriaceae</taxon>
        <taxon>Microvirga</taxon>
    </lineage>
</organism>
<keyword evidence="1" id="KW-0233">DNA recombination</keyword>
<dbReference type="InterPro" id="IPR013762">
    <property type="entry name" value="Integrase-like_cat_sf"/>
</dbReference>
<comment type="caution">
    <text evidence="3">The sequence shown here is derived from an EMBL/GenBank/DDBJ whole genome shotgun (WGS) entry which is preliminary data.</text>
</comment>
<proteinExistence type="predicted"/>
<keyword evidence="4" id="KW-1185">Reference proteome</keyword>
<name>A0A370HH48_9HYPH</name>
<evidence type="ECO:0000313" key="3">
    <source>
        <dbReference type="EMBL" id="RDI57234.1"/>
    </source>
</evidence>
<accession>A0A370HH48</accession>
<dbReference type="SUPFAM" id="SSF56349">
    <property type="entry name" value="DNA breaking-rejoining enzymes"/>
    <property type="match status" value="1"/>
</dbReference>
<dbReference type="InterPro" id="IPR011010">
    <property type="entry name" value="DNA_brk_join_enz"/>
</dbReference>
<reference evidence="3 4" key="1">
    <citation type="submission" date="2018-07" db="EMBL/GenBank/DDBJ databases">
        <title>Genomic Encyclopedia of Type Strains, Phase IV (KMG-IV): sequencing the most valuable type-strain genomes for metagenomic binning, comparative biology and taxonomic classification.</title>
        <authorList>
            <person name="Goeker M."/>
        </authorList>
    </citation>
    <scope>NUCLEOTIDE SEQUENCE [LARGE SCALE GENOMIC DNA]</scope>
    <source>
        <strain evidence="3 4">DSM 14364</strain>
    </source>
</reference>
<sequence>MHRSNLGVGQRVRAELESLPDLPSTIRYIDPYTEQYYSIPSPATNDHWRVHSRGTSEILHLSSFPSSVRDLMRRVLAWCLRKYAPATVGDTCRDLLWFVTCRTEEFVLAPFELRPLDLKHFWHSKVLPALIEDGKRSTGLKRFLFYLCEMDLGYLGPGYLDFVSSFAGPKADLYSSIRSADTFLSASEELTLINYLDDLSASASSTELDPITLRGACVLIAAFQHAMRPLQIARVKTTDVLIRLPNDPVTDGPIVHVRFHREKQANEKDRVAMMRKIRRDWAVLYRQLSAARQAKPLWLIGPDAVDQSFFGLSPGAVSLLIRSLTAELLPCPRNATQLRHTAAQRMADAGASHEELAELLGHNNTRTAILYYRESATQAERVNKALATSTVYSTIVNIHRTRTIDSATLLDRPLDHQIGAVPHGVPIAGIGICELGQSLCTKNPVLSCYGCRKFLPVRDVQVHKEVCDSLYPVVTHFFQASHGEAGSPAYTQLRRTIEAAKQIITEIDGEARSATEQEF</sequence>
<dbReference type="OrthoDB" id="8368662at2"/>
<evidence type="ECO:0000313" key="4">
    <source>
        <dbReference type="Proteomes" id="UP000254925"/>
    </source>
</evidence>
<dbReference type="Proteomes" id="UP000254925">
    <property type="component" value="Unassembled WGS sequence"/>
</dbReference>
<dbReference type="AlphaFoldDB" id="A0A370HH48"/>
<protein>
    <submittedName>
        <fullName evidence="3">Phage integrase family protein</fullName>
    </submittedName>
</protein>
<dbReference type="GO" id="GO:0006310">
    <property type="term" value="P:DNA recombination"/>
    <property type="evidence" value="ECO:0007669"/>
    <property type="project" value="UniProtKB-KW"/>
</dbReference>
<dbReference type="PROSITE" id="PS51898">
    <property type="entry name" value="TYR_RECOMBINASE"/>
    <property type="match status" value="1"/>
</dbReference>
<dbReference type="InterPro" id="IPR002104">
    <property type="entry name" value="Integrase_catalytic"/>
</dbReference>
<gene>
    <name evidence="3" type="ORF">DES45_107151</name>
</gene>
<evidence type="ECO:0000256" key="1">
    <source>
        <dbReference type="ARBA" id="ARBA00023172"/>
    </source>
</evidence>